<dbReference type="PANTHER" id="PTHR14009">
    <property type="entry name" value="LEUCINE ZIPPER-EF-HAND CONTAINING TRANSMEMBRANE PROTEIN"/>
    <property type="match status" value="1"/>
</dbReference>
<organism evidence="11 12">
    <name type="scientific">Vitrella brassicaformis (strain CCMP3155)</name>
    <dbReference type="NCBI Taxonomy" id="1169540"/>
    <lineage>
        <taxon>Eukaryota</taxon>
        <taxon>Sar</taxon>
        <taxon>Alveolata</taxon>
        <taxon>Colpodellida</taxon>
        <taxon>Vitrellaceae</taxon>
        <taxon>Vitrella</taxon>
    </lineage>
</organism>
<evidence type="ECO:0000256" key="6">
    <source>
        <dbReference type="ARBA" id="ARBA00023136"/>
    </source>
</evidence>
<dbReference type="Proteomes" id="UP000041254">
    <property type="component" value="Unassembled WGS sequence"/>
</dbReference>
<keyword evidence="3" id="KW-0999">Mitochondrion inner membrane</keyword>
<dbReference type="PANTHER" id="PTHR14009:SF1">
    <property type="entry name" value="MITOCHONDRIAL PROTON_CALCIUM EXCHANGER PROTEIN"/>
    <property type="match status" value="1"/>
</dbReference>
<protein>
    <recommendedName>
        <fullName evidence="10">Letm1 RBD domain-containing protein</fullName>
    </recommendedName>
</protein>
<evidence type="ECO:0000256" key="2">
    <source>
        <dbReference type="ARBA" id="ARBA00022692"/>
    </source>
</evidence>
<name>A0A0G4FEM6_VITBC</name>
<comment type="subcellular location">
    <subcellularLocation>
        <location evidence="1">Mitochondrion inner membrane</location>
        <topology evidence="1">Single-pass membrane protein</topology>
    </subcellularLocation>
</comment>
<feature type="compositionally biased region" description="Low complexity" evidence="8">
    <location>
        <begin position="686"/>
        <end position="704"/>
    </location>
</feature>
<dbReference type="GO" id="GO:0005743">
    <property type="term" value="C:mitochondrial inner membrane"/>
    <property type="evidence" value="ECO:0007669"/>
    <property type="project" value="UniProtKB-SubCell"/>
</dbReference>
<proteinExistence type="predicted"/>
<feature type="region of interest" description="Disordered" evidence="8">
    <location>
        <begin position="686"/>
        <end position="763"/>
    </location>
</feature>
<evidence type="ECO:0000256" key="8">
    <source>
        <dbReference type="SAM" id="MobiDB-lite"/>
    </source>
</evidence>
<gene>
    <name evidence="11" type="ORF">Vbra_1182</name>
</gene>
<keyword evidence="5 7" id="KW-0496">Mitochondrion</keyword>
<evidence type="ECO:0000256" key="7">
    <source>
        <dbReference type="PROSITE-ProRule" id="PRU01094"/>
    </source>
</evidence>
<accession>A0A0G4FEM6</accession>
<feature type="domain" description="Letm1 RBD" evidence="10">
    <location>
        <begin position="263"/>
        <end position="498"/>
    </location>
</feature>
<evidence type="ECO:0000256" key="3">
    <source>
        <dbReference type="ARBA" id="ARBA00022792"/>
    </source>
</evidence>
<dbReference type="VEuPathDB" id="CryptoDB:Vbra_1182"/>
<feature type="compositionally biased region" description="Basic and acidic residues" evidence="8">
    <location>
        <begin position="500"/>
        <end position="526"/>
    </location>
</feature>
<keyword evidence="6 9" id="KW-0472">Membrane</keyword>
<evidence type="ECO:0000259" key="10">
    <source>
        <dbReference type="PROSITE" id="PS51758"/>
    </source>
</evidence>
<evidence type="ECO:0000256" key="9">
    <source>
        <dbReference type="SAM" id="Phobius"/>
    </source>
</evidence>
<dbReference type="OrthoDB" id="275278at2759"/>
<feature type="compositionally biased region" description="Acidic residues" evidence="8">
    <location>
        <begin position="730"/>
        <end position="745"/>
    </location>
</feature>
<feature type="compositionally biased region" description="Basic and acidic residues" evidence="8">
    <location>
        <begin position="754"/>
        <end position="763"/>
    </location>
</feature>
<dbReference type="STRING" id="1169540.A0A0G4FEM6"/>
<evidence type="ECO:0000313" key="12">
    <source>
        <dbReference type="Proteomes" id="UP000041254"/>
    </source>
</evidence>
<dbReference type="AlphaFoldDB" id="A0A0G4FEM6"/>
<dbReference type="GO" id="GO:0043022">
    <property type="term" value="F:ribosome binding"/>
    <property type="evidence" value="ECO:0007669"/>
    <property type="project" value="InterPro"/>
</dbReference>
<evidence type="ECO:0000313" key="11">
    <source>
        <dbReference type="EMBL" id="CEM11439.1"/>
    </source>
</evidence>
<dbReference type="EMBL" id="CDMY01000416">
    <property type="protein sequence ID" value="CEM11439.1"/>
    <property type="molecule type" value="Genomic_DNA"/>
</dbReference>
<reference evidence="11 12" key="1">
    <citation type="submission" date="2014-11" db="EMBL/GenBank/DDBJ databases">
        <authorList>
            <person name="Zhu J."/>
            <person name="Qi W."/>
            <person name="Song R."/>
        </authorList>
    </citation>
    <scope>NUCLEOTIDE SEQUENCE [LARGE SCALE GENOMIC DNA]</scope>
</reference>
<evidence type="ECO:0000256" key="1">
    <source>
        <dbReference type="ARBA" id="ARBA00004434"/>
    </source>
</evidence>
<sequence>MSSIIARSFTRQVGAAVLRRPGVLSRSLLRQACIPSSPSYAALVLVRHSSTSNQPQEPRNSSWLSRDVHWLPRTAEKEESWVLWWQTLRRYSLYSTTVPYGMTKAVYGPPVKTSQLSVVSAASWVKKQTAAAVKWTVDLGKVVWGMVLQVRRDPRVLIKWWHDIKKETIHWCKWVYTGFALFVANIRVSTQLVKKKLTGLPLSYREHKLLVRTTTDMFKLIPFSLFIIIPLGELALPFALRLFPNMLPSTFFEKQYDSAYLSRKLKAKQELANFFQEIVNERTKSILEAPDHSHRDKAGVLRGFQEKLITRDESESPFLSVKEVLQFAKLFKDEFNLEKMSAESLKVICRMLGIEPYGLQTHVVLQLRHHLLQLKREDREMMWEGVENLTHEELIEACKARAMRFYGISDDEMREQLREWFELSSHREIPPVLLLWARSITMTHMPQDISEPTQAAEPEGEAAEEVAAVSGLEMREASLQEAQSRLDELRREEKDLKDNLKQLRETVKEEARKRAAAEAESERSPEAAEAQQGKAPAEEAEKEERDHGLIGGEAHKVRMDRDALLRRATKMESELKLLRQITQMQQTQLCAAAASLASLVDRSVSQPPLPPLEGTFSHDTEHANMADQLTRVINSVETGLADIDKLLNSARNVRSSEDNTDPFFYPSDTEDDLDHPAAATLQAATATSPASAAAAAAGAAASSAVKMPAQASPLIMDQPPPSHEKLPDEIPMEDTSEPLVDDTGQDEGVGVGVETHKGAEARV</sequence>
<feature type="region of interest" description="Disordered" evidence="8">
    <location>
        <begin position="500"/>
        <end position="553"/>
    </location>
</feature>
<keyword evidence="4 9" id="KW-1133">Transmembrane helix</keyword>
<feature type="transmembrane region" description="Helical" evidence="9">
    <location>
        <begin position="220"/>
        <end position="240"/>
    </location>
</feature>
<dbReference type="Pfam" id="PF07766">
    <property type="entry name" value="LETM1_RBD"/>
    <property type="match status" value="1"/>
</dbReference>
<dbReference type="PhylomeDB" id="A0A0G4FEM6"/>
<dbReference type="GO" id="GO:0030003">
    <property type="term" value="P:intracellular monoatomic cation homeostasis"/>
    <property type="evidence" value="ECO:0007669"/>
    <property type="project" value="TreeGrafter"/>
</dbReference>
<keyword evidence="2 9" id="KW-0812">Transmembrane</keyword>
<dbReference type="InterPro" id="IPR044202">
    <property type="entry name" value="LETM1/MDM38-like"/>
</dbReference>
<keyword evidence="12" id="KW-1185">Reference proteome</keyword>
<evidence type="ECO:0000256" key="4">
    <source>
        <dbReference type="ARBA" id="ARBA00022989"/>
    </source>
</evidence>
<evidence type="ECO:0000256" key="5">
    <source>
        <dbReference type="ARBA" id="ARBA00023128"/>
    </source>
</evidence>
<feature type="region of interest" description="Disordered" evidence="8">
    <location>
        <begin position="653"/>
        <end position="673"/>
    </location>
</feature>
<dbReference type="InterPro" id="IPR033122">
    <property type="entry name" value="LETM1-like_RBD"/>
</dbReference>
<dbReference type="PROSITE" id="PS51758">
    <property type="entry name" value="LETM1_RBD"/>
    <property type="match status" value="1"/>
</dbReference>
<feature type="compositionally biased region" description="Basic and acidic residues" evidence="8">
    <location>
        <begin position="536"/>
        <end position="553"/>
    </location>
</feature>
<dbReference type="InParanoid" id="A0A0G4FEM6"/>